<evidence type="ECO:0000256" key="16">
    <source>
        <dbReference type="RuleBase" id="RU362025"/>
    </source>
</evidence>
<evidence type="ECO:0000313" key="19">
    <source>
        <dbReference type="Proteomes" id="UP000094336"/>
    </source>
</evidence>
<dbReference type="AlphaFoldDB" id="A0A1E3QTP2"/>
<dbReference type="EMBL" id="KV454428">
    <property type="protein sequence ID" value="ODQ81046.1"/>
    <property type="molecule type" value="Genomic_DNA"/>
</dbReference>
<dbReference type="InterPro" id="IPR013216">
    <property type="entry name" value="Methyltransf_11"/>
</dbReference>
<dbReference type="FunFam" id="3.40.50.150:FF:000121">
    <property type="entry name" value="Sterol 24-C-methyltransferase"/>
    <property type="match status" value="1"/>
</dbReference>
<evidence type="ECO:0000256" key="15">
    <source>
        <dbReference type="PROSITE-ProRule" id="PRU01022"/>
    </source>
</evidence>
<evidence type="ECO:0000256" key="10">
    <source>
        <dbReference type="ARBA" id="ARBA00023098"/>
    </source>
</evidence>
<accession>A0A1E3QTP2</accession>
<comment type="catalytic activity">
    <reaction evidence="16">
        <text>zymosterol + S-adenosyl-L-methionine = fecosterol + S-adenosyl-L-homocysteine + H(+)</text>
        <dbReference type="Rhea" id="RHEA:21128"/>
        <dbReference type="ChEBI" id="CHEBI:15378"/>
        <dbReference type="ChEBI" id="CHEBI:17038"/>
        <dbReference type="ChEBI" id="CHEBI:18252"/>
        <dbReference type="ChEBI" id="CHEBI:57856"/>
        <dbReference type="ChEBI" id="CHEBI:59789"/>
        <dbReference type="EC" id="2.1.1.41"/>
    </reaction>
</comment>
<evidence type="ECO:0000256" key="8">
    <source>
        <dbReference type="ARBA" id="ARBA00022955"/>
    </source>
</evidence>
<keyword evidence="19" id="KW-1185">Reference proteome</keyword>
<dbReference type="SUPFAM" id="SSF53335">
    <property type="entry name" value="S-adenosyl-L-methionine-dependent methyltransferases"/>
    <property type="match status" value="1"/>
</dbReference>
<evidence type="ECO:0000256" key="6">
    <source>
        <dbReference type="ARBA" id="ARBA00022679"/>
    </source>
</evidence>
<comment type="similarity">
    <text evidence="13 15 16">Belongs to the class I-like SAM-binding methyltransferase superfamily. Erg6/SMT family.</text>
</comment>
<dbReference type="GeneID" id="30148220"/>
<reference evidence="19" key="1">
    <citation type="submission" date="2016-05" db="EMBL/GenBank/DDBJ databases">
        <title>Comparative genomics of biotechnologically important yeasts.</title>
        <authorList>
            <consortium name="DOE Joint Genome Institute"/>
            <person name="Riley R."/>
            <person name="Haridas S."/>
            <person name="Wolfe K.H."/>
            <person name="Lopes M.R."/>
            <person name="Hittinger C.T."/>
            <person name="Goker M."/>
            <person name="Salamov A."/>
            <person name="Wisecaver J."/>
            <person name="Long T.M."/>
            <person name="Aerts A.L."/>
            <person name="Barry K."/>
            <person name="Choi C."/>
            <person name="Clum A."/>
            <person name="Coughlan A.Y."/>
            <person name="Deshpande S."/>
            <person name="Douglass A.P."/>
            <person name="Hanson S.J."/>
            <person name="Klenk H.-P."/>
            <person name="Labutti K."/>
            <person name="Lapidus A."/>
            <person name="Lindquist E."/>
            <person name="Lipzen A."/>
            <person name="Meier-Kolthoff J.P."/>
            <person name="Ohm R.A."/>
            <person name="Otillar R.P."/>
            <person name="Pangilinan J."/>
            <person name="Peng Y."/>
            <person name="Rokas A."/>
            <person name="Rosa C.A."/>
            <person name="Scheuner C."/>
            <person name="Sibirny A.A."/>
            <person name="Slot J.C."/>
            <person name="Stielow J.B."/>
            <person name="Sun H."/>
            <person name="Kurtzman C.P."/>
            <person name="Blackwell M."/>
            <person name="Grigoriev I.V."/>
            <person name="Jeffries T.W."/>
        </authorList>
    </citation>
    <scope>NUCLEOTIDE SEQUENCE [LARGE SCALE GENOMIC DNA]</scope>
    <source>
        <strain evidence="19">NRRL Y-12698</strain>
    </source>
</reference>
<dbReference type="GO" id="GO:0032259">
    <property type="term" value="P:methylation"/>
    <property type="evidence" value="ECO:0007669"/>
    <property type="project" value="UniProtKB-KW"/>
</dbReference>
<evidence type="ECO:0000256" key="2">
    <source>
        <dbReference type="ARBA" id="ARBA00011968"/>
    </source>
</evidence>
<name>A0A1E3QTP2_9ASCO</name>
<dbReference type="InterPro" id="IPR013705">
    <property type="entry name" value="Sterol_MeTrfase_C"/>
</dbReference>
<evidence type="ECO:0000256" key="14">
    <source>
        <dbReference type="ARBA" id="ARBA00075762"/>
    </source>
</evidence>
<keyword evidence="9 16" id="KW-0756">Sterol biosynthesis</keyword>
<evidence type="ECO:0000256" key="13">
    <source>
        <dbReference type="ARBA" id="ARBA00038188"/>
    </source>
</evidence>
<dbReference type="GO" id="GO:0005783">
    <property type="term" value="C:endoplasmic reticulum"/>
    <property type="evidence" value="ECO:0007669"/>
    <property type="project" value="EnsemblFungi"/>
</dbReference>
<gene>
    <name evidence="18" type="ORF">BABINDRAFT_165764</name>
</gene>
<evidence type="ECO:0000313" key="18">
    <source>
        <dbReference type="EMBL" id="ODQ81046.1"/>
    </source>
</evidence>
<dbReference type="OrthoDB" id="540004at2759"/>
<evidence type="ECO:0000256" key="5">
    <source>
        <dbReference type="ARBA" id="ARBA00022603"/>
    </source>
</evidence>
<dbReference type="Pfam" id="PF08241">
    <property type="entry name" value="Methyltransf_11"/>
    <property type="match status" value="1"/>
</dbReference>
<dbReference type="Pfam" id="PF08498">
    <property type="entry name" value="Sterol_MT_C"/>
    <property type="match status" value="1"/>
</dbReference>
<evidence type="ECO:0000256" key="3">
    <source>
        <dbReference type="ARBA" id="ARBA00018176"/>
    </source>
</evidence>
<evidence type="ECO:0000256" key="11">
    <source>
        <dbReference type="ARBA" id="ARBA00023166"/>
    </source>
</evidence>
<keyword evidence="6 15" id="KW-0808">Transferase</keyword>
<evidence type="ECO:0000259" key="17">
    <source>
        <dbReference type="PROSITE" id="PS51685"/>
    </source>
</evidence>
<sequence length="398" mass="45001">MSNNYTPALATKTFQQDKELSKSYHGDSAAKRGGALAWLSKRKGDTQDFVVSEYMKNWKDVKDENERLDNYKDLTAHYYNLVTDFYEYGWGSSFHFSRYYKGEAFRQATARHEHYLAAKMGIDENMKVLDVGCGVGGPGREICRFTDCQIVGLNNNDYQIERANHYAQKYKLDHKLSYVKGDFMQMDFEPETFDAVYAIEATVHAPVLEGVYGEIYKVLKPGGVFGVYEWVMTDKYDENNPEHRKISYGIEVGDGIPKMYKNEVAKQAFLNVGFDIEYEKDLADVNDEIPWYYPLAGEWKHVQSLGDAYTIFRTSWLGRRVTTGAVGLLEKLGIAPKGSVQVTEALEDAAINLVEGGKQQLFTPMMLYIVRKPLDAGAEASAKSAKAVEQAMKAAAKH</sequence>
<dbReference type="PANTHER" id="PTHR44068:SF1">
    <property type="entry name" value="HYPOTHETICAL LOC100005854"/>
    <property type="match status" value="1"/>
</dbReference>
<dbReference type="CDD" id="cd02440">
    <property type="entry name" value="AdoMet_MTases"/>
    <property type="match status" value="1"/>
</dbReference>
<dbReference type="InterPro" id="IPR050447">
    <property type="entry name" value="Erg6_SMT_methyltransf"/>
</dbReference>
<dbReference type="GO" id="GO:0006696">
    <property type="term" value="P:ergosterol biosynthetic process"/>
    <property type="evidence" value="ECO:0007669"/>
    <property type="project" value="EnsemblFungi"/>
</dbReference>
<keyword evidence="10 16" id="KW-0443">Lipid metabolism</keyword>
<dbReference type="STRING" id="984486.A0A1E3QTP2"/>
<keyword evidence="4 16" id="KW-0444">Lipid biosynthesis</keyword>
<dbReference type="InterPro" id="IPR030384">
    <property type="entry name" value="MeTrfase_SMT"/>
</dbReference>
<dbReference type="GO" id="GO:0003838">
    <property type="term" value="F:sterol 24-C-methyltransferase activity"/>
    <property type="evidence" value="ECO:0007669"/>
    <property type="project" value="UniProtKB-EC"/>
</dbReference>
<evidence type="ECO:0000256" key="12">
    <source>
        <dbReference type="ARBA" id="ARBA00023221"/>
    </source>
</evidence>
<dbReference type="InterPro" id="IPR029063">
    <property type="entry name" value="SAM-dependent_MTases_sf"/>
</dbReference>
<proteinExistence type="inferred from homology"/>
<evidence type="ECO:0000256" key="7">
    <source>
        <dbReference type="ARBA" id="ARBA00022691"/>
    </source>
</evidence>
<comment type="pathway">
    <text evidence="1 16">Steroid metabolism; ergosterol biosynthesis; ergosterol from zymosterol: step 1/5.</text>
</comment>
<dbReference type="GO" id="GO:0005811">
    <property type="term" value="C:lipid droplet"/>
    <property type="evidence" value="ECO:0007669"/>
    <property type="project" value="EnsemblFungi"/>
</dbReference>
<dbReference type="UniPathway" id="UPA00768">
    <property type="reaction ID" value="UER00760"/>
</dbReference>
<dbReference type="GO" id="GO:0042802">
    <property type="term" value="F:identical protein binding"/>
    <property type="evidence" value="ECO:0007669"/>
    <property type="project" value="EnsemblFungi"/>
</dbReference>
<evidence type="ECO:0000256" key="1">
    <source>
        <dbReference type="ARBA" id="ARBA00005004"/>
    </source>
</evidence>
<dbReference type="Proteomes" id="UP000094336">
    <property type="component" value="Unassembled WGS sequence"/>
</dbReference>
<keyword evidence="8 16" id="KW-0752">Steroid biosynthesis</keyword>
<dbReference type="PANTHER" id="PTHR44068">
    <property type="entry name" value="ZGC:194242"/>
    <property type="match status" value="1"/>
</dbReference>
<dbReference type="EC" id="2.1.1.41" evidence="2 16"/>
<evidence type="ECO:0000256" key="4">
    <source>
        <dbReference type="ARBA" id="ARBA00022516"/>
    </source>
</evidence>
<comment type="function">
    <text evidence="16">Catalyzes the methyl transfer from S-adenosyl-methionine to the C-24 of zymosterol to form fecosterol.</text>
</comment>
<keyword evidence="11 16" id="KW-1207">Sterol metabolism</keyword>
<keyword evidence="5 15" id="KW-0489">Methyltransferase</keyword>
<keyword evidence="12 16" id="KW-0753">Steroid metabolism</keyword>
<dbReference type="PROSITE" id="PS51685">
    <property type="entry name" value="SAM_MT_ERG6_SMT"/>
    <property type="match status" value="1"/>
</dbReference>
<keyword evidence="7 15" id="KW-0949">S-adenosyl-L-methionine</keyword>
<dbReference type="Gene3D" id="3.40.50.150">
    <property type="entry name" value="Vaccinia Virus protein VP39"/>
    <property type="match status" value="1"/>
</dbReference>
<dbReference type="RefSeq" id="XP_018986374.1">
    <property type="nucleotide sequence ID" value="XM_019130367.1"/>
</dbReference>
<organism evidence="18 19">
    <name type="scientific">Babjeviella inositovora NRRL Y-12698</name>
    <dbReference type="NCBI Taxonomy" id="984486"/>
    <lineage>
        <taxon>Eukaryota</taxon>
        <taxon>Fungi</taxon>
        <taxon>Dikarya</taxon>
        <taxon>Ascomycota</taxon>
        <taxon>Saccharomycotina</taxon>
        <taxon>Pichiomycetes</taxon>
        <taxon>Serinales incertae sedis</taxon>
        <taxon>Babjeviella</taxon>
    </lineage>
</organism>
<evidence type="ECO:0000256" key="9">
    <source>
        <dbReference type="ARBA" id="ARBA00023011"/>
    </source>
</evidence>
<feature type="domain" description="SAM-dependent methyltransferase Erg6/SMT-type" evidence="17">
    <location>
        <begin position="78"/>
        <end position="373"/>
    </location>
</feature>
<protein>
    <recommendedName>
        <fullName evidence="3 16">Sterol 24-C-methyltransferase</fullName>
        <ecNumber evidence="2 16">2.1.1.41</ecNumber>
    </recommendedName>
    <alternativeName>
        <fullName evidence="14 16">Delta(24)-sterol C-methyltransferase</fullName>
    </alternativeName>
</protein>